<feature type="region of interest" description="Disordered" evidence="1">
    <location>
        <begin position="1"/>
        <end position="54"/>
    </location>
</feature>
<feature type="compositionally biased region" description="Basic and acidic residues" evidence="1">
    <location>
        <begin position="19"/>
        <end position="29"/>
    </location>
</feature>
<dbReference type="AlphaFoldDB" id="A0A1M2VRK0"/>
<gene>
    <name evidence="2" type="ORF">TRAPUB_13232</name>
</gene>
<sequence length="121" mass="13306">MTLERTPSSSHRPPTPETIHVESKDRESTELEFPGPASFTHASPARDRPSCSARQYSVPQAEDVAMAAPELETVEAPVERLLHLALPWAFGQRVLAMMAGEDTRSVNSNGSEPPPAYEPRR</sequence>
<name>A0A1M2VRK0_TRAPU</name>
<evidence type="ECO:0000313" key="2">
    <source>
        <dbReference type="EMBL" id="OJT10239.1"/>
    </source>
</evidence>
<evidence type="ECO:0000256" key="1">
    <source>
        <dbReference type="SAM" id="MobiDB-lite"/>
    </source>
</evidence>
<organism evidence="2 3">
    <name type="scientific">Trametes pubescens</name>
    <name type="common">White-rot fungus</name>
    <dbReference type="NCBI Taxonomy" id="154538"/>
    <lineage>
        <taxon>Eukaryota</taxon>
        <taxon>Fungi</taxon>
        <taxon>Dikarya</taxon>
        <taxon>Basidiomycota</taxon>
        <taxon>Agaricomycotina</taxon>
        <taxon>Agaricomycetes</taxon>
        <taxon>Polyporales</taxon>
        <taxon>Polyporaceae</taxon>
        <taxon>Trametes</taxon>
    </lineage>
</organism>
<dbReference type="EMBL" id="MNAD01000801">
    <property type="protein sequence ID" value="OJT10239.1"/>
    <property type="molecule type" value="Genomic_DNA"/>
</dbReference>
<comment type="caution">
    <text evidence="2">The sequence shown here is derived from an EMBL/GenBank/DDBJ whole genome shotgun (WGS) entry which is preliminary data.</text>
</comment>
<proteinExistence type="predicted"/>
<dbReference type="OrthoDB" id="2758777at2759"/>
<dbReference type="Proteomes" id="UP000184267">
    <property type="component" value="Unassembled WGS sequence"/>
</dbReference>
<accession>A0A1M2VRK0</accession>
<protein>
    <submittedName>
        <fullName evidence="2">Uncharacterized protein</fullName>
    </submittedName>
</protein>
<keyword evidence="3" id="KW-1185">Reference proteome</keyword>
<feature type="compositionally biased region" description="Low complexity" evidence="1">
    <location>
        <begin position="1"/>
        <end position="12"/>
    </location>
</feature>
<evidence type="ECO:0000313" key="3">
    <source>
        <dbReference type="Proteomes" id="UP000184267"/>
    </source>
</evidence>
<reference evidence="2 3" key="1">
    <citation type="submission" date="2016-10" db="EMBL/GenBank/DDBJ databases">
        <title>Genome sequence of the basidiomycete white-rot fungus Trametes pubescens.</title>
        <authorList>
            <person name="Makela M.R."/>
            <person name="Granchi Z."/>
            <person name="Peng M."/>
            <person name="De Vries R.P."/>
            <person name="Grigoriev I."/>
            <person name="Riley R."/>
            <person name="Hilden K."/>
        </authorList>
    </citation>
    <scope>NUCLEOTIDE SEQUENCE [LARGE SCALE GENOMIC DNA]</scope>
    <source>
        <strain evidence="2 3">FBCC735</strain>
    </source>
</reference>